<dbReference type="Proteomes" id="UP000033220">
    <property type="component" value="Chromosome DSM 122"/>
</dbReference>
<dbReference type="STRING" id="1150469.RSPPHO_00986"/>
<evidence type="ECO:0000256" key="2">
    <source>
        <dbReference type="PROSITE-ProRule" id="PRU00169"/>
    </source>
</evidence>
<dbReference type="KEGG" id="rpm:RSPPHO_00986"/>
<dbReference type="PROSITE" id="PS50110">
    <property type="entry name" value="RESPONSE_REGULATORY"/>
    <property type="match status" value="1"/>
</dbReference>
<proteinExistence type="predicted"/>
<dbReference type="Pfam" id="PF00072">
    <property type="entry name" value="Response_reg"/>
    <property type="match status" value="1"/>
</dbReference>
<protein>
    <recommendedName>
        <fullName evidence="3">Response regulatory domain-containing protein</fullName>
    </recommendedName>
</protein>
<organism evidence="4 5">
    <name type="scientific">Pararhodospirillum photometricum DSM 122</name>
    <dbReference type="NCBI Taxonomy" id="1150469"/>
    <lineage>
        <taxon>Bacteria</taxon>
        <taxon>Pseudomonadati</taxon>
        <taxon>Pseudomonadota</taxon>
        <taxon>Alphaproteobacteria</taxon>
        <taxon>Rhodospirillales</taxon>
        <taxon>Rhodospirillaceae</taxon>
        <taxon>Pararhodospirillum</taxon>
    </lineage>
</organism>
<dbReference type="RefSeq" id="WP_014414252.1">
    <property type="nucleotide sequence ID" value="NC_017059.1"/>
</dbReference>
<dbReference type="InterPro" id="IPR001789">
    <property type="entry name" value="Sig_transdc_resp-reg_receiver"/>
</dbReference>
<dbReference type="SMART" id="SM00448">
    <property type="entry name" value="REC"/>
    <property type="match status" value="1"/>
</dbReference>
<dbReference type="PATRIC" id="fig|1150469.3.peg.1125"/>
<dbReference type="eggNOG" id="COG0745">
    <property type="taxonomic scope" value="Bacteria"/>
</dbReference>
<dbReference type="PANTHER" id="PTHR44591:SF3">
    <property type="entry name" value="RESPONSE REGULATORY DOMAIN-CONTAINING PROTEIN"/>
    <property type="match status" value="1"/>
</dbReference>
<dbReference type="PANTHER" id="PTHR44591">
    <property type="entry name" value="STRESS RESPONSE REGULATOR PROTEIN 1"/>
    <property type="match status" value="1"/>
</dbReference>
<sequence length="120" mass="12836">MRILVVDDDPLAGELVGAVLEDAGHDIVLAGNAMEALDALEAPDGKIPDLIISDMHMPVVSGIDLFRTLRDQNLDIPFLLLTGDDPAGLWAEEPRLTGCLMKDAALEDVLPQAVADLPNR</sequence>
<dbReference type="AlphaFoldDB" id="H6SRT3"/>
<feature type="modified residue" description="4-aspartylphosphate" evidence="2">
    <location>
        <position position="54"/>
    </location>
</feature>
<evidence type="ECO:0000313" key="5">
    <source>
        <dbReference type="Proteomes" id="UP000033220"/>
    </source>
</evidence>
<dbReference type="InterPro" id="IPR050595">
    <property type="entry name" value="Bact_response_regulator"/>
</dbReference>
<dbReference type="InterPro" id="IPR011006">
    <property type="entry name" value="CheY-like_superfamily"/>
</dbReference>
<feature type="domain" description="Response regulatory" evidence="3">
    <location>
        <begin position="2"/>
        <end position="117"/>
    </location>
</feature>
<accession>H6SRT3</accession>
<keyword evidence="1 2" id="KW-0597">Phosphoprotein</keyword>
<gene>
    <name evidence="4" type="ORF">RSPPHO_00986</name>
</gene>
<evidence type="ECO:0000256" key="1">
    <source>
        <dbReference type="ARBA" id="ARBA00022553"/>
    </source>
</evidence>
<dbReference type="OrthoDB" id="7060229at2"/>
<dbReference type="SUPFAM" id="SSF52172">
    <property type="entry name" value="CheY-like"/>
    <property type="match status" value="1"/>
</dbReference>
<dbReference type="GO" id="GO:0000160">
    <property type="term" value="P:phosphorelay signal transduction system"/>
    <property type="evidence" value="ECO:0007669"/>
    <property type="project" value="InterPro"/>
</dbReference>
<dbReference type="Gene3D" id="3.40.50.2300">
    <property type="match status" value="1"/>
</dbReference>
<dbReference type="EMBL" id="HE663493">
    <property type="protein sequence ID" value="CCG07612.1"/>
    <property type="molecule type" value="Genomic_DNA"/>
</dbReference>
<evidence type="ECO:0000313" key="4">
    <source>
        <dbReference type="EMBL" id="CCG07612.1"/>
    </source>
</evidence>
<keyword evidence="5" id="KW-1185">Reference proteome</keyword>
<name>H6SRT3_PARPM</name>
<dbReference type="HOGENOM" id="CLU_000445_69_8_5"/>
<reference evidence="4 5" key="1">
    <citation type="submission" date="2012-02" db="EMBL/GenBank/DDBJ databases">
        <title>Shotgun genome sequence of Phaeospirillum photometricum DSM 122.</title>
        <authorList>
            <person name="Duquesne K."/>
            <person name="Sturgis J."/>
        </authorList>
    </citation>
    <scope>NUCLEOTIDE SEQUENCE [LARGE SCALE GENOMIC DNA]</scope>
    <source>
        <strain evidence="5">DSM122</strain>
    </source>
</reference>
<evidence type="ECO:0000259" key="3">
    <source>
        <dbReference type="PROSITE" id="PS50110"/>
    </source>
</evidence>